<dbReference type="EMBL" id="BFAG01000011">
    <property type="protein sequence ID" value="GBF06841.1"/>
    <property type="molecule type" value="Genomic_DNA"/>
</dbReference>
<evidence type="ECO:0000313" key="2">
    <source>
        <dbReference type="Proteomes" id="UP000236569"/>
    </source>
</evidence>
<proteinExistence type="predicted"/>
<sequence length="102" mass="11513">MAAPEELTTLLALRRRLLLELTDLVEQLSRYPYGRVASPEYEQVLTTLQKAWHTGDQVFEMSPDLLPYLRQDVRALGRHAEVLRGILAGLASSVRSRLPEVG</sequence>
<name>A0A2I9DNZ1_9DEIO</name>
<protein>
    <submittedName>
        <fullName evidence="1">Uncharacterized protein</fullName>
    </submittedName>
</protein>
<comment type="caution">
    <text evidence="1">The sequence shown here is derived from an EMBL/GenBank/DDBJ whole genome shotgun (WGS) entry which is preliminary data.</text>
</comment>
<dbReference type="AlphaFoldDB" id="A0A2I9DNZ1"/>
<dbReference type="RefSeq" id="WP_103130195.1">
    <property type="nucleotide sequence ID" value="NZ_BFAG01000011.1"/>
</dbReference>
<gene>
    <name evidence="1" type="ORF">DAERI_110023</name>
</gene>
<evidence type="ECO:0000313" key="1">
    <source>
        <dbReference type="EMBL" id="GBF06841.1"/>
    </source>
</evidence>
<keyword evidence="2" id="KW-1185">Reference proteome</keyword>
<organism evidence="1 2">
    <name type="scientific">Deinococcus aerius</name>
    <dbReference type="NCBI Taxonomy" id="200253"/>
    <lineage>
        <taxon>Bacteria</taxon>
        <taxon>Thermotogati</taxon>
        <taxon>Deinococcota</taxon>
        <taxon>Deinococci</taxon>
        <taxon>Deinococcales</taxon>
        <taxon>Deinococcaceae</taxon>
        <taxon>Deinococcus</taxon>
    </lineage>
</organism>
<reference evidence="2" key="1">
    <citation type="submission" date="2018-01" db="EMBL/GenBank/DDBJ databases">
        <title>Draft Genome Sequence of the Radioresistant Bacterium Deinococcus aerius TR0125, Isolated from the Higher Atmosphere above Japan.</title>
        <authorList>
            <person name="Satoh K."/>
            <person name="Arai H."/>
            <person name="Sanzen T."/>
            <person name="Kawaguchi Y."/>
            <person name="Hayashi H."/>
            <person name="Yokobori S."/>
            <person name="Yamagishi A."/>
            <person name="Oono Y."/>
            <person name="Narumi I."/>
        </authorList>
    </citation>
    <scope>NUCLEOTIDE SEQUENCE [LARGE SCALE GENOMIC DNA]</scope>
    <source>
        <strain evidence="2">TR0125</strain>
    </source>
</reference>
<dbReference type="OrthoDB" id="9862073at2"/>
<dbReference type="Proteomes" id="UP000236569">
    <property type="component" value="Unassembled WGS sequence"/>
</dbReference>
<accession>A0A2I9DNZ1</accession>